<evidence type="ECO:0000256" key="1">
    <source>
        <dbReference type="SAM" id="MobiDB-lite"/>
    </source>
</evidence>
<gene>
    <name evidence="2" type="ORF">Val02_09580</name>
</gene>
<dbReference type="AlphaFoldDB" id="A0A8J3YGQ2"/>
<evidence type="ECO:0000313" key="3">
    <source>
        <dbReference type="Proteomes" id="UP000619260"/>
    </source>
</evidence>
<reference evidence="2" key="1">
    <citation type="submission" date="2021-01" db="EMBL/GenBank/DDBJ databases">
        <title>Whole genome shotgun sequence of Virgisporangium aliadipatigenens NBRC 105644.</title>
        <authorList>
            <person name="Komaki H."/>
            <person name="Tamura T."/>
        </authorList>
    </citation>
    <scope>NUCLEOTIDE SEQUENCE</scope>
    <source>
        <strain evidence="2">NBRC 105644</strain>
    </source>
</reference>
<keyword evidence="3" id="KW-1185">Reference proteome</keyword>
<dbReference type="EMBL" id="BOPF01000003">
    <property type="protein sequence ID" value="GIJ44072.1"/>
    <property type="molecule type" value="Genomic_DNA"/>
</dbReference>
<dbReference type="Proteomes" id="UP000619260">
    <property type="component" value="Unassembled WGS sequence"/>
</dbReference>
<comment type="caution">
    <text evidence="2">The sequence shown here is derived from an EMBL/GenBank/DDBJ whole genome shotgun (WGS) entry which is preliminary data.</text>
</comment>
<accession>A0A8J3YGQ2</accession>
<organism evidence="2 3">
    <name type="scientific">Virgisporangium aliadipatigenens</name>
    <dbReference type="NCBI Taxonomy" id="741659"/>
    <lineage>
        <taxon>Bacteria</taxon>
        <taxon>Bacillati</taxon>
        <taxon>Actinomycetota</taxon>
        <taxon>Actinomycetes</taxon>
        <taxon>Micromonosporales</taxon>
        <taxon>Micromonosporaceae</taxon>
        <taxon>Virgisporangium</taxon>
    </lineage>
</organism>
<sequence>MPFRVPSAGSSVCTVALTKSMGTSFGGPGRRNQAVSHPGSPGVRRVQVAGKCVPRHWRRTIPPVRLEAPQCP</sequence>
<feature type="region of interest" description="Disordered" evidence="1">
    <location>
        <begin position="24"/>
        <end position="46"/>
    </location>
</feature>
<protein>
    <submittedName>
        <fullName evidence="2">Uncharacterized protein</fullName>
    </submittedName>
</protein>
<proteinExistence type="predicted"/>
<name>A0A8J3YGQ2_9ACTN</name>
<evidence type="ECO:0000313" key="2">
    <source>
        <dbReference type="EMBL" id="GIJ44072.1"/>
    </source>
</evidence>